<accession>A0AAJ5VT73</accession>
<evidence type="ECO:0000256" key="1">
    <source>
        <dbReference type="ARBA" id="ARBA00022679"/>
    </source>
</evidence>
<dbReference type="InterPro" id="IPR013024">
    <property type="entry name" value="GGCT-like"/>
</dbReference>
<dbReference type="InterPro" id="IPR045038">
    <property type="entry name" value="AIG2-like"/>
</dbReference>
<evidence type="ECO:0000313" key="5">
    <source>
        <dbReference type="Proteomes" id="UP001217476"/>
    </source>
</evidence>
<protein>
    <recommendedName>
        <fullName evidence="2">Putative gamma-glutamylcyclotransferase</fullName>
    </recommendedName>
</protein>
<dbReference type="PANTHER" id="PTHR31544:SF2">
    <property type="entry name" value="AIG2-LIKE PROTEIN D"/>
    <property type="match status" value="1"/>
</dbReference>
<evidence type="ECO:0000256" key="2">
    <source>
        <dbReference type="ARBA" id="ARBA00030602"/>
    </source>
</evidence>
<gene>
    <name evidence="4" type="ORF">P0Y65_19565</name>
</gene>
<dbReference type="Proteomes" id="UP001217476">
    <property type="component" value="Chromosome"/>
</dbReference>
<dbReference type="GO" id="GO:0016740">
    <property type="term" value="F:transferase activity"/>
    <property type="evidence" value="ECO:0007669"/>
    <property type="project" value="UniProtKB-KW"/>
</dbReference>
<evidence type="ECO:0000259" key="3">
    <source>
        <dbReference type="Pfam" id="PF06094"/>
    </source>
</evidence>
<reference evidence="4" key="1">
    <citation type="submission" date="2023-03" db="EMBL/GenBank/DDBJ databases">
        <title>Andean soil-derived lignocellulolytic bacterial consortium as a source of novel taxa and putative plastic-active enzymes.</title>
        <authorList>
            <person name="Diaz-Garcia L."/>
            <person name="Chuvochina M."/>
            <person name="Feuerriegel G."/>
            <person name="Bunk B."/>
            <person name="Sproer C."/>
            <person name="Streit W.R."/>
            <person name="Rodriguez L.M."/>
            <person name="Overmann J."/>
            <person name="Jimenez D.J."/>
        </authorList>
    </citation>
    <scope>NUCLEOTIDE SEQUENCE</scope>
    <source>
        <strain evidence="4">MAG 4196</strain>
    </source>
</reference>
<name>A0AAJ5VT73_9HYPH</name>
<dbReference type="CDD" id="cd06661">
    <property type="entry name" value="GGCT_like"/>
    <property type="match status" value="1"/>
</dbReference>
<keyword evidence="1" id="KW-0808">Transferase</keyword>
<dbReference type="PANTHER" id="PTHR31544">
    <property type="entry name" value="AIG2-LIKE PROTEIN D"/>
    <property type="match status" value="1"/>
</dbReference>
<dbReference type="InterPro" id="IPR009288">
    <property type="entry name" value="AIG2-like_dom"/>
</dbReference>
<sequence length="151" mass="16401">MTQKPLFVYGTLQDADILGAVLGRSIDVRSLRTATAPLYSAVIFPDRVYPALVSTPGQHAAGLLLESLRPADLEALDAFEGDEYRRGTLDVLVDGTTIAAEAYFPVITISSDQPAWTLADWTAHHKPSVLDGEIETALALRERLTAPRRTP</sequence>
<proteinExistence type="predicted"/>
<evidence type="ECO:0000313" key="4">
    <source>
        <dbReference type="EMBL" id="WEK04349.1"/>
    </source>
</evidence>
<dbReference type="InterPro" id="IPR036568">
    <property type="entry name" value="GGCT-like_sf"/>
</dbReference>
<dbReference type="SUPFAM" id="SSF110857">
    <property type="entry name" value="Gamma-glutamyl cyclotransferase-like"/>
    <property type="match status" value="1"/>
</dbReference>
<feature type="domain" description="Gamma-glutamylcyclotransferase AIG2-like" evidence="3">
    <location>
        <begin position="6"/>
        <end position="121"/>
    </location>
</feature>
<dbReference type="Pfam" id="PF06094">
    <property type="entry name" value="GGACT"/>
    <property type="match status" value="1"/>
</dbReference>
<dbReference type="Gene3D" id="3.10.490.10">
    <property type="entry name" value="Gamma-glutamyl cyclotransferase-like"/>
    <property type="match status" value="1"/>
</dbReference>
<organism evidence="4 5">
    <name type="scientific">Candidatus Devosia phytovorans</name>
    <dbReference type="NCBI Taxonomy" id="3121372"/>
    <lineage>
        <taxon>Bacteria</taxon>
        <taxon>Pseudomonadati</taxon>
        <taxon>Pseudomonadota</taxon>
        <taxon>Alphaproteobacteria</taxon>
        <taxon>Hyphomicrobiales</taxon>
        <taxon>Devosiaceae</taxon>
        <taxon>Devosia</taxon>
    </lineage>
</organism>
<dbReference type="AlphaFoldDB" id="A0AAJ5VT73"/>
<dbReference type="EMBL" id="CP119312">
    <property type="protein sequence ID" value="WEK04349.1"/>
    <property type="molecule type" value="Genomic_DNA"/>
</dbReference>